<evidence type="ECO:0000256" key="1">
    <source>
        <dbReference type="SAM" id="Phobius"/>
    </source>
</evidence>
<dbReference type="RefSeq" id="WP_008239392.1">
    <property type="nucleotide sequence ID" value="NZ_AJJU01000010.1"/>
</dbReference>
<dbReference type="STRING" id="946077.W5A_08262"/>
<keyword evidence="1" id="KW-0812">Transmembrane</keyword>
<feature type="transmembrane region" description="Helical" evidence="1">
    <location>
        <begin position="6"/>
        <end position="26"/>
    </location>
</feature>
<protein>
    <recommendedName>
        <fullName evidence="4">Uroporphyrinogen decarboxylase</fullName>
    </recommendedName>
</protein>
<dbReference type="eggNOG" id="ENOG5032YVH">
    <property type="taxonomic scope" value="Bacteria"/>
</dbReference>
<keyword evidence="1" id="KW-0472">Membrane</keyword>
<dbReference type="Proteomes" id="UP000005938">
    <property type="component" value="Unassembled WGS sequence"/>
</dbReference>
<name>I0WDP3_9FLAO</name>
<reference evidence="2 3" key="1">
    <citation type="journal article" date="2012" name="J. Bacteriol.">
        <title>Genome Sequence of the Halotolerant Bacterium Imtechella halotolerans K1T.</title>
        <authorList>
            <person name="Kumar S."/>
            <person name="Vikram S."/>
            <person name="Subramanian S."/>
            <person name="Raghava G.P."/>
            <person name="Pinnaka A.K."/>
        </authorList>
    </citation>
    <scope>NUCLEOTIDE SEQUENCE [LARGE SCALE GENOMIC DNA]</scope>
    <source>
        <strain evidence="2 3">K1</strain>
    </source>
</reference>
<feature type="transmembrane region" description="Helical" evidence="1">
    <location>
        <begin position="33"/>
        <end position="50"/>
    </location>
</feature>
<dbReference type="OrthoDB" id="677174at2"/>
<comment type="caution">
    <text evidence="2">The sequence shown here is derived from an EMBL/GenBank/DDBJ whole genome shotgun (WGS) entry which is preliminary data.</text>
</comment>
<dbReference type="AlphaFoldDB" id="I0WDP3"/>
<keyword evidence="3" id="KW-1185">Reference proteome</keyword>
<dbReference type="EMBL" id="AJJU01000010">
    <property type="protein sequence ID" value="EID74509.1"/>
    <property type="molecule type" value="Genomic_DNA"/>
</dbReference>
<evidence type="ECO:0000313" key="2">
    <source>
        <dbReference type="EMBL" id="EID74509.1"/>
    </source>
</evidence>
<proteinExistence type="predicted"/>
<keyword evidence="1" id="KW-1133">Transmembrane helix</keyword>
<feature type="transmembrane region" description="Helical" evidence="1">
    <location>
        <begin position="56"/>
        <end position="73"/>
    </location>
</feature>
<gene>
    <name evidence="2" type="ORF">W5A_08262</name>
</gene>
<accession>I0WDP3</accession>
<organism evidence="2 3">
    <name type="scientific">Imtechella halotolerans K1</name>
    <dbReference type="NCBI Taxonomy" id="946077"/>
    <lineage>
        <taxon>Bacteria</taxon>
        <taxon>Pseudomonadati</taxon>
        <taxon>Bacteroidota</taxon>
        <taxon>Flavobacteriia</taxon>
        <taxon>Flavobacteriales</taxon>
        <taxon>Flavobacteriaceae</taxon>
        <taxon>Imtechella</taxon>
    </lineage>
</organism>
<evidence type="ECO:0008006" key="4">
    <source>
        <dbReference type="Google" id="ProtNLM"/>
    </source>
</evidence>
<sequence>MELFGITLTDGVGYLASLLLMISFALKNVRSLRIVNSFGCIAFIIYGFMLSTSWPIIITNGFIVAMNSYYLFFKKQN</sequence>
<evidence type="ECO:0000313" key="3">
    <source>
        <dbReference type="Proteomes" id="UP000005938"/>
    </source>
</evidence>